<dbReference type="Proteomes" id="UP000734854">
    <property type="component" value="Unassembled WGS sequence"/>
</dbReference>
<feature type="transmembrane region" description="Helical" evidence="2">
    <location>
        <begin position="44"/>
        <end position="65"/>
    </location>
</feature>
<evidence type="ECO:0000256" key="1">
    <source>
        <dbReference type="SAM" id="MobiDB-lite"/>
    </source>
</evidence>
<feature type="region of interest" description="Disordered" evidence="1">
    <location>
        <begin position="461"/>
        <end position="490"/>
    </location>
</feature>
<sequence length="558" mass="61220">MGKSEEEQATPEPPASATESPEGNACDGCPRCCCIGRIVRPRCVVTLILALAMLLSAVFWLPPFLRSRDGSGRPGRDSRFSGELRKEVAVWTSMTKLLKLLAEKLHESRVLRCLCAFRYEGGSLIMEAEEMLADIVASFKLQKPVDFLKSNIRKLQLDIFDEIGVPGSSVAVIDLEPTSRSNWTNVIFSVWPYPKNSYLSSTELSILRASFVSLVLRQSTLHLTTSLFGNSSFFEVLKFSGGIVIIPFQRTFPLQNVQMLFYFTLNFPIYRIQDKFSELKDQMKSGLLLNTNENLYMILINSEGSTVSPPTIVKTSIVLTVGNRQPSFPRWKELAKKIRGSSSGNLGLNHTVFGRVKQVRLSSFLQHSSSRGSSNASPSPAPQPQTNHQRHHPHHQHKHHKHHYRTQRALAPAPSPGAAPEHSYKTSAPSGCRHGSSNKREGFSAPAASPVDALKHLISPVSAPKHSSGPAAVGKHSGNRPVSAPHHVSVPSSVPWHLLSPRAHESMAVPAPSIQSSSPKPDVSFPHVPPRASVKDNKAPGPTPSISPSPYSCEYFLL</sequence>
<dbReference type="InterPro" id="IPR055464">
    <property type="entry name" value="DUF7036"/>
</dbReference>
<feature type="compositionally biased region" description="Basic residues" evidence="1">
    <location>
        <begin position="388"/>
        <end position="406"/>
    </location>
</feature>
<dbReference type="EMBL" id="JACMSC010000007">
    <property type="protein sequence ID" value="KAG6516630.1"/>
    <property type="molecule type" value="Genomic_DNA"/>
</dbReference>
<dbReference type="Pfam" id="PF23041">
    <property type="entry name" value="DUF7036"/>
    <property type="match status" value="2"/>
</dbReference>
<keyword evidence="2" id="KW-0812">Transmembrane</keyword>
<feature type="domain" description="DUF7036" evidence="3">
    <location>
        <begin position="262"/>
        <end position="354"/>
    </location>
</feature>
<keyword evidence="5" id="KW-1185">Reference proteome</keyword>
<evidence type="ECO:0000313" key="4">
    <source>
        <dbReference type="EMBL" id="KAG6516630.1"/>
    </source>
</evidence>
<accession>A0A8J5L7Q4</accession>
<evidence type="ECO:0000259" key="3">
    <source>
        <dbReference type="Pfam" id="PF23041"/>
    </source>
</evidence>
<feature type="compositionally biased region" description="Low complexity" evidence="1">
    <location>
        <begin position="407"/>
        <end position="420"/>
    </location>
</feature>
<proteinExistence type="predicted"/>
<reference evidence="4 5" key="1">
    <citation type="submission" date="2020-08" db="EMBL/GenBank/DDBJ databases">
        <title>Plant Genome Project.</title>
        <authorList>
            <person name="Zhang R.-G."/>
        </authorList>
    </citation>
    <scope>NUCLEOTIDE SEQUENCE [LARGE SCALE GENOMIC DNA]</scope>
    <source>
        <tissue evidence="4">Rhizome</tissue>
    </source>
</reference>
<gene>
    <name evidence="4" type="ORF">ZIOFF_027099</name>
</gene>
<organism evidence="4 5">
    <name type="scientific">Zingiber officinale</name>
    <name type="common">Ginger</name>
    <name type="synonym">Amomum zingiber</name>
    <dbReference type="NCBI Taxonomy" id="94328"/>
    <lineage>
        <taxon>Eukaryota</taxon>
        <taxon>Viridiplantae</taxon>
        <taxon>Streptophyta</taxon>
        <taxon>Embryophyta</taxon>
        <taxon>Tracheophyta</taxon>
        <taxon>Spermatophyta</taxon>
        <taxon>Magnoliopsida</taxon>
        <taxon>Liliopsida</taxon>
        <taxon>Zingiberales</taxon>
        <taxon>Zingiberaceae</taxon>
        <taxon>Zingiber</taxon>
    </lineage>
</organism>
<name>A0A8J5L7Q4_ZINOF</name>
<protein>
    <recommendedName>
        <fullName evidence="3">DUF7036 domain-containing protein</fullName>
    </recommendedName>
</protein>
<evidence type="ECO:0000256" key="2">
    <source>
        <dbReference type="SAM" id="Phobius"/>
    </source>
</evidence>
<feature type="domain" description="DUF7036" evidence="3">
    <location>
        <begin position="138"/>
        <end position="229"/>
    </location>
</feature>
<feature type="compositionally biased region" description="Low complexity" evidence="1">
    <location>
        <begin position="481"/>
        <end position="490"/>
    </location>
</feature>
<feature type="region of interest" description="Disordered" evidence="1">
    <location>
        <begin position="1"/>
        <end position="25"/>
    </location>
</feature>
<comment type="caution">
    <text evidence="4">The sequence shown here is derived from an EMBL/GenBank/DDBJ whole genome shotgun (WGS) entry which is preliminary data.</text>
</comment>
<dbReference type="PANTHER" id="PTHR33826">
    <property type="entry name" value="F20B24.21"/>
    <property type="match status" value="1"/>
</dbReference>
<keyword evidence="2" id="KW-0472">Membrane</keyword>
<dbReference type="AlphaFoldDB" id="A0A8J5L7Q4"/>
<feature type="compositionally biased region" description="Low complexity" evidence="1">
    <location>
        <begin position="368"/>
        <end position="378"/>
    </location>
</feature>
<keyword evidence="2" id="KW-1133">Transmembrane helix</keyword>
<feature type="region of interest" description="Disordered" evidence="1">
    <location>
        <begin position="508"/>
        <end position="547"/>
    </location>
</feature>
<dbReference type="PANTHER" id="PTHR33826:SF2">
    <property type="entry name" value="HYDROXYPROLINE-RICH GLYCOPROTEIN FAMILY PROTEIN"/>
    <property type="match status" value="1"/>
</dbReference>
<evidence type="ECO:0000313" key="5">
    <source>
        <dbReference type="Proteomes" id="UP000734854"/>
    </source>
</evidence>
<feature type="region of interest" description="Disordered" evidence="1">
    <location>
        <begin position="364"/>
        <end position="446"/>
    </location>
</feature>